<dbReference type="AlphaFoldDB" id="A0A094K2T3"/>
<feature type="domain" description="EamA" evidence="2">
    <location>
        <begin position="160"/>
        <end position="293"/>
    </location>
</feature>
<feature type="transmembrane region" description="Helical" evidence="1">
    <location>
        <begin position="73"/>
        <end position="92"/>
    </location>
</feature>
<feature type="transmembrane region" description="Helical" evidence="1">
    <location>
        <begin position="127"/>
        <end position="146"/>
    </location>
</feature>
<dbReference type="Pfam" id="PF00892">
    <property type="entry name" value="EamA"/>
    <property type="match status" value="2"/>
</dbReference>
<sequence>MPKPTNNPELKGAAGVVIASLLWGTTGVSASFAPSVPAIAIGAAAMGLGGILQALLVLNSIRHYQHQIMRQWRLLLLGGISVALYPLAFYAAMRLAGVTIGTVVSIGSAPLFAALIERLADKRPLSLQWLTAACCGIVGIGLLAAAPNSATVAASASVGGIMLGLLAGATYALYSWAARRMMLTAVPQKTAMGAIFGCGGLLLMPVLLLTGAPFLDSAQNFSVGLYMALVPMFIGYLCYGYGLAHVASSTATTISLLEPVVAALLAALLLNEQLTSVGWLGISLIMLCLLLVLLPNRGQQKGPATAEP</sequence>
<accession>A0A094K2T3</accession>
<dbReference type="InterPro" id="IPR000620">
    <property type="entry name" value="EamA_dom"/>
</dbReference>
<keyword evidence="4" id="KW-1185">Reference proteome</keyword>
<dbReference type="STRING" id="1515746.HR45_00870"/>
<comment type="caution">
    <text evidence="3">The sequence shown here is derived from an EMBL/GenBank/DDBJ whole genome shotgun (WGS) entry which is preliminary data.</text>
</comment>
<name>A0A094K2T3_9GAMM</name>
<protein>
    <submittedName>
        <fullName evidence="3">Membrane protein</fullName>
    </submittedName>
</protein>
<proteinExistence type="predicted"/>
<feature type="transmembrane region" description="Helical" evidence="1">
    <location>
        <begin position="98"/>
        <end position="115"/>
    </location>
</feature>
<dbReference type="EMBL" id="JPEO01000001">
    <property type="protein sequence ID" value="KFZ38986.1"/>
    <property type="molecule type" value="Genomic_DNA"/>
</dbReference>
<gene>
    <name evidence="3" type="ORF">HR45_00870</name>
</gene>
<evidence type="ECO:0000313" key="3">
    <source>
        <dbReference type="EMBL" id="KFZ38986.1"/>
    </source>
</evidence>
<dbReference type="PANTHER" id="PTHR22911:SF79">
    <property type="entry name" value="MOBA-LIKE NTP TRANSFERASE DOMAIN-CONTAINING PROTEIN"/>
    <property type="match status" value="1"/>
</dbReference>
<keyword evidence="1" id="KW-1133">Transmembrane helix</keyword>
<feature type="domain" description="EamA" evidence="2">
    <location>
        <begin position="11"/>
        <end position="143"/>
    </location>
</feature>
<dbReference type="Gene3D" id="1.10.3730.20">
    <property type="match status" value="1"/>
</dbReference>
<evidence type="ECO:0000256" key="1">
    <source>
        <dbReference type="SAM" id="Phobius"/>
    </source>
</evidence>
<reference evidence="3 4" key="1">
    <citation type="submission" date="2014-06" db="EMBL/GenBank/DDBJ databases">
        <title>Shewanella sp. YQH10.</title>
        <authorList>
            <person name="Liu Y."/>
            <person name="Zeng R."/>
        </authorList>
    </citation>
    <scope>NUCLEOTIDE SEQUENCE [LARGE SCALE GENOMIC DNA]</scope>
    <source>
        <strain evidence="3 4">YQH10</strain>
    </source>
</reference>
<dbReference type="InterPro" id="IPR037185">
    <property type="entry name" value="EmrE-like"/>
</dbReference>
<dbReference type="Proteomes" id="UP000029264">
    <property type="component" value="Unassembled WGS sequence"/>
</dbReference>
<dbReference type="PANTHER" id="PTHR22911">
    <property type="entry name" value="ACYL-MALONYL CONDENSING ENZYME-RELATED"/>
    <property type="match status" value="1"/>
</dbReference>
<organism evidence="3 4">
    <name type="scientific">Shewanella mangrovi</name>
    <dbReference type="NCBI Taxonomy" id="1515746"/>
    <lineage>
        <taxon>Bacteria</taxon>
        <taxon>Pseudomonadati</taxon>
        <taxon>Pseudomonadota</taxon>
        <taxon>Gammaproteobacteria</taxon>
        <taxon>Alteromonadales</taxon>
        <taxon>Shewanellaceae</taxon>
        <taxon>Shewanella</taxon>
    </lineage>
</organism>
<keyword evidence="1" id="KW-0812">Transmembrane</keyword>
<dbReference type="SUPFAM" id="SSF103481">
    <property type="entry name" value="Multidrug resistance efflux transporter EmrE"/>
    <property type="match status" value="2"/>
</dbReference>
<feature type="transmembrane region" description="Helical" evidence="1">
    <location>
        <begin position="12"/>
        <end position="33"/>
    </location>
</feature>
<feature type="transmembrane region" description="Helical" evidence="1">
    <location>
        <begin position="221"/>
        <end position="239"/>
    </location>
</feature>
<feature type="transmembrane region" description="Helical" evidence="1">
    <location>
        <begin position="251"/>
        <end position="270"/>
    </location>
</feature>
<evidence type="ECO:0000313" key="4">
    <source>
        <dbReference type="Proteomes" id="UP000029264"/>
    </source>
</evidence>
<feature type="transmembrane region" description="Helical" evidence="1">
    <location>
        <begin position="39"/>
        <end position="61"/>
    </location>
</feature>
<dbReference type="eggNOG" id="COG0697">
    <property type="taxonomic scope" value="Bacteria"/>
</dbReference>
<feature type="transmembrane region" description="Helical" evidence="1">
    <location>
        <begin position="276"/>
        <end position="294"/>
    </location>
</feature>
<evidence type="ECO:0000259" key="2">
    <source>
        <dbReference type="Pfam" id="PF00892"/>
    </source>
</evidence>
<keyword evidence="1" id="KW-0472">Membrane</keyword>
<dbReference type="GO" id="GO:0016020">
    <property type="term" value="C:membrane"/>
    <property type="evidence" value="ECO:0007669"/>
    <property type="project" value="InterPro"/>
</dbReference>
<feature type="transmembrane region" description="Helical" evidence="1">
    <location>
        <begin position="194"/>
        <end position="215"/>
    </location>
</feature>
<feature type="transmembrane region" description="Helical" evidence="1">
    <location>
        <begin position="152"/>
        <end position="174"/>
    </location>
</feature>